<dbReference type="EMBL" id="CP038033">
    <property type="protein sequence ID" value="QBQ53303.1"/>
    <property type="molecule type" value="Genomic_DNA"/>
</dbReference>
<proteinExistence type="inferred from homology"/>
<feature type="binding site" evidence="7">
    <location>
        <begin position="298"/>
        <end position="301"/>
    </location>
    <ligand>
        <name>ATP</name>
        <dbReference type="ChEBI" id="CHEBI:30616"/>
    </ligand>
</feature>
<dbReference type="NCBIfam" id="NF010539">
    <property type="entry name" value="PRK13927.1"/>
    <property type="match status" value="1"/>
</dbReference>
<dbReference type="InterPro" id="IPR004753">
    <property type="entry name" value="MreB"/>
</dbReference>
<dbReference type="OrthoDB" id="9768127at2"/>
<dbReference type="HAMAP" id="MF_02207">
    <property type="entry name" value="MreB"/>
    <property type="match status" value="1"/>
</dbReference>
<comment type="function">
    <text evidence="7">Forms membrane-associated dynamic filaments that are essential for cell shape determination. Acts by regulating cell wall synthesis and cell elongation, and thus cell shape. A feedback loop between cell geometry and MreB localization may maintain elongated cell shape by targeting cell wall growth to regions of negative cell wall curvature.</text>
</comment>
<name>A0A4P7BTS3_9GAMM</name>
<organism evidence="8 9">
    <name type="scientific">Nitrosococcus wardiae</name>
    <dbReference type="NCBI Taxonomy" id="1814290"/>
    <lineage>
        <taxon>Bacteria</taxon>
        <taxon>Pseudomonadati</taxon>
        <taxon>Pseudomonadota</taxon>
        <taxon>Gammaproteobacteria</taxon>
        <taxon>Chromatiales</taxon>
        <taxon>Chromatiaceae</taxon>
        <taxon>Nitrosococcus</taxon>
    </lineage>
</organism>
<evidence type="ECO:0000313" key="8">
    <source>
        <dbReference type="EMBL" id="QBQ53303.1"/>
    </source>
</evidence>
<dbReference type="AlphaFoldDB" id="A0A4P7BTS3"/>
<evidence type="ECO:0000256" key="6">
    <source>
        <dbReference type="ARBA" id="ARBA00067319"/>
    </source>
</evidence>
<dbReference type="Pfam" id="PF06723">
    <property type="entry name" value="MreB_Mbl"/>
    <property type="match status" value="1"/>
</dbReference>
<dbReference type="GO" id="GO:0008360">
    <property type="term" value="P:regulation of cell shape"/>
    <property type="evidence" value="ECO:0007669"/>
    <property type="project" value="UniProtKB-UniRule"/>
</dbReference>
<gene>
    <name evidence="7" type="primary">mreB</name>
    <name evidence="8" type="ORF">E3U44_01360</name>
</gene>
<comment type="similarity">
    <text evidence="5 7">Belongs to the FtsA/MreB family.</text>
</comment>
<dbReference type="Gene3D" id="3.30.420.40">
    <property type="match status" value="2"/>
</dbReference>
<dbReference type="GO" id="GO:0000902">
    <property type="term" value="P:cell morphogenesis"/>
    <property type="evidence" value="ECO:0007669"/>
    <property type="project" value="InterPro"/>
</dbReference>
<dbReference type="PRINTS" id="PR01652">
    <property type="entry name" value="SHAPEPROTEIN"/>
</dbReference>
<dbReference type="GO" id="GO:0005524">
    <property type="term" value="F:ATP binding"/>
    <property type="evidence" value="ECO:0007669"/>
    <property type="project" value="UniProtKB-KW"/>
</dbReference>
<dbReference type="NCBIfam" id="TIGR00904">
    <property type="entry name" value="mreB"/>
    <property type="match status" value="1"/>
</dbReference>
<dbReference type="FunFam" id="3.30.420.40:FF:000016">
    <property type="entry name" value="Rod shape-determining protein mreB"/>
    <property type="match status" value="1"/>
</dbReference>
<reference evidence="8 9" key="1">
    <citation type="submission" date="2019-03" db="EMBL/GenBank/DDBJ databases">
        <title>The genome sequence of Nitrosococcus wardiae strain D1FHST reveals the archetypal metabolic capacity of ammonia-oxidizing Gammaproteobacteria.</title>
        <authorList>
            <person name="Wang L."/>
            <person name="Lim C.K."/>
            <person name="Hanson T.E."/>
            <person name="Dang H."/>
            <person name="Klotz M.G."/>
        </authorList>
    </citation>
    <scope>NUCLEOTIDE SEQUENCE [LARGE SCALE GENOMIC DNA]</scope>
    <source>
        <strain evidence="8 9">D1FHS</strain>
    </source>
</reference>
<keyword evidence="2 7" id="KW-0547">Nucleotide-binding</keyword>
<accession>A0A4P7BTS3</accession>
<evidence type="ECO:0000256" key="7">
    <source>
        <dbReference type="HAMAP-Rule" id="MF_02207"/>
    </source>
</evidence>
<evidence type="ECO:0000256" key="1">
    <source>
        <dbReference type="ARBA" id="ARBA00022490"/>
    </source>
</evidence>
<dbReference type="RefSeq" id="WP_134356319.1">
    <property type="nucleotide sequence ID" value="NZ_CP038033.1"/>
</dbReference>
<protein>
    <recommendedName>
        <fullName evidence="6 7">Cell shape-determining protein MreB</fullName>
    </recommendedName>
</protein>
<dbReference type="InterPro" id="IPR056546">
    <property type="entry name" value="MreB_MamK-like"/>
</dbReference>
<feature type="binding site" evidence="7">
    <location>
        <begin position="170"/>
        <end position="172"/>
    </location>
    <ligand>
        <name>ATP</name>
        <dbReference type="ChEBI" id="CHEBI:30616"/>
    </ligand>
</feature>
<evidence type="ECO:0000256" key="3">
    <source>
        <dbReference type="ARBA" id="ARBA00022840"/>
    </source>
</evidence>
<dbReference type="Proteomes" id="UP000294325">
    <property type="component" value="Chromosome"/>
</dbReference>
<evidence type="ECO:0000256" key="4">
    <source>
        <dbReference type="ARBA" id="ARBA00022960"/>
    </source>
</evidence>
<evidence type="ECO:0000256" key="5">
    <source>
        <dbReference type="ARBA" id="ARBA00023458"/>
    </source>
</evidence>
<dbReference type="SUPFAM" id="SSF53067">
    <property type="entry name" value="Actin-like ATPase domain"/>
    <property type="match status" value="2"/>
</dbReference>
<keyword evidence="3 7" id="KW-0067">ATP-binding</keyword>
<dbReference type="InterPro" id="IPR043129">
    <property type="entry name" value="ATPase_NBD"/>
</dbReference>
<feature type="binding site" evidence="7">
    <location>
        <begin position="218"/>
        <end position="221"/>
    </location>
    <ligand>
        <name>ATP</name>
        <dbReference type="ChEBI" id="CHEBI:30616"/>
    </ligand>
</feature>
<dbReference type="PANTHER" id="PTHR42749">
    <property type="entry name" value="CELL SHAPE-DETERMINING PROTEIN MREB"/>
    <property type="match status" value="1"/>
</dbReference>
<keyword evidence="4 7" id="KW-0133">Cell shape</keyword>
<evidence type="ECO:0000313" key="9">
    <source>
        <dbReference type="Proteomes" id="UP000294325"/>
    </source>
</evidence>
<dbReference type="KEGG" id="nwr:E3U44_01360"/>
<dbReference type="GO" id="GO:0005737">
    <property type="term" value="C:cytoplasm"/>
    <property type="evidence" value="ECO:0007669"/>
    <property type="project" value="UniProtKB-SubCell"/>
</dbReference>
<sequence>MFFDHLRGLFSNDLSIDLGTANTLIYARGQGIVLNEPSVVAIRQERGPGGPRSIAAVGIEAKRMLGRTPLNITAIRPLKDGVIADFTVTEKMLQHFIRKVHDSRFFRPSPRVLVSVPSGSTQVERRAIRESAAGAGAREAYLIEEPMAAAMGAGLPVDEASGSMVLDIGGGTTEVAVVSLNGIVYSSSVRIGGDRFDEAIANYVRRNYGILIGETTAERIKHEIGSAYPGAEVKEIEVRGRNMAEGVPRSFTLNSNEILEALQEPISGIVSAVRTALEQTPPELGADVAERGIVVTGGGALLRDIDRLLREETGLPVIIAEDPLTCVVRGGGRALELIDERGLSLFATE</sequence>
<keyword evidence="1 7" id="KW-0963">Cytoplasm</keyword>
<comment type="subunit">
    <text evidence="7">Forms polymers.</text>
</comment>
<dbReference type="PANTHER" id="PTHR42749:SF1">
    <property type="entry name" value="CELL SHAPE-DETERMINING PROTEIN MREB"/>
    <property type="match status" value="1"/>
</dbReference>
<comment type="subcellular location">
    <subcellularLocation>
        <location evidence="7">Cytoplasm</location>
    </subcellularLocation>
    <text evidence="7">Membrane-associated.</text>
</comment>
<evidence type="ECO:0000256" key="2">
    <source>
        <dbReference type="ARBA" id="ARBA00022741"/>
    </source>
</evidence>
<feature type="binding site" evidence="7">
    <location>
        <begin position="20"/>
        <end position="22"/>
    </location>
    <ligand>
        <name>ATP</name>
        <dbReference type="ChEBI" id="CHEBI:30616"/>
    </ligand>
</feature>
<dbReference type="CDD" id="cd10225">
    <property type="entry name" value="ASKHA_NBD_MreB-like"/>
    <property type="match status" value="1"/>
</dbReference>
<dbReference type="FunFam" id="3.30.420.40:FF:000014">
    <property type="entry name" value="Rod shape-determining protein MreB"/>
    <property type="match status" value="1"/>
</dbReference>
<keyword evidence="9" id="KW-1185">Reference proteome</keyword>